<sequence length="292" mass="31524">MTGTTVKLVAAAAALSLLLTGCGTRPDAQVENKGGELALATPFTDALGLVEAAKQGTRKSKSSKATIDAVQGDSKVTGTLLAYYDGVATKVDANLTADGESGILRLVDQTLFVKLPPAEKAELKTDKNWGKIDLNSEDPRTKAMGKAMLKSFEMGDPAKLLELVEKTGSIIRSEQTQLTGVPVNHYFVEFDAKKQFDLFLGDEIPADQRAKIEKRFEGKDLRIPAELWLNAEQLPLKITMDMTSFMKSMGGRETGEAKSTYLYSDWGTPVDVTAPPAAEVGDYLEMAKKAGR</sequence>
<dbReference type="KEGG" id="aori:SD37_06695"/>
<dbReference type="EMBL" id="CP016174">
    <property type="protein sequence ID" value="ANN15373.1"/>
    <property type="molecule type" value="Genomic_DNA"/>
</dbReference>
<dbReference type="Gene3D" id="2.50.20.20">
    <property type="match status" value="1"/>
</dbReference>
<dbReference type="STRING" id="31958.SD37_06695"/>
<keyword evidence="2" id="KW-1185">Reference proteome</keyword>
<evidence type="ECO:0008006" key="3">
    <source>
        <dbReference type="Google" id="ProtNLM"/>
    </source>
</evidence>
<dbReference type="AlphaFoldDB" id="A0A193BT65"/>
<dbReference type="Proteomes" id="UP000093695">
    <property type="component" value="Chromosome"/>
</dbReference>
<organism evidence="1 2">
    <name type="scientific">Amycolatopsis orientalis</name>
    <name type="common">Nocardia orientalis</name>
    <dbReference type="NCBI Taxonomy" id="31958"/>
    <lineage>
        <taxon>Bacteria</taxon>
        <taxon>Bacillati</taxon>
        <taxon>Actinomycetota</taxon>
        <taxon>Actinomycetes</taxon>
        <taxon>Pseudonocardiales</taxon>
        <taxon>Pseudonocardiaceae</taxon>
        <taxon>Amycolatopsis</taxon>
    </lineage>
</organism>
<protein>
    <recommendedName>
        <fullName evidence="3">Lipoprotein</fullName>
    </recommendedName>
</protein>
<reference evidence="1 2" key="1">
    <citation type="journal article" date="2015" name="Genome Announc.">
        <title>Draft Genome Sequence of Norvancomycin-Producing Strain Amycolatopsis orientalis CPCC200066.</title>
        <authorList>
            <person name="Lei X."/>
            <person name="Yuan F."/>
            <person name="Shi Y."/>
            <person name="Li X."/>
            <person name="Wang L."/>
            <person name="Hong B."/>
        </authorList>
    </citation>
    <scope>NUCLEOTIDE SEQUENCE [LARGE SCALE GENOMIC DNA]</scope>
    <source>
        <strain evidence="1 2">B-37</strain>
    </source>
</reference>
<name>A0A193BT65_AMYOR</name>
<evidence type="ECO:0000313" key="1">
    <source>
        <dbReference type="EMBL" id="ANN15373.1"/>
    </source>
</evidence>
<dbReference type="RefSeq" id="WP_044852309.1">
    <property type="nucleotide sequence ID" value="NZ_CP016174.1"/>
</dbReference>
<gene>
    <name evidence="1" type="ORF">SD37_06695</name>
</gene>
<accession>A0A193BT65</accession>
<evidence type="ECO:0000313" key="2">
    <source>
        <dbReference type="Proteomes" id="UP000093695"/>
    </source>
</evidence>
<proteinExistence type="predicted"/>
<dbReference type="PROSITE" id="PS51257">
    <property type="entry name" value="PROKAR_LIPOPROTEIN"/>
    <property type="match status" value="1"/>
</dbReference>